<dbReference type="PROSITE" id="PS50222">
    <property type="entry name" value="EF_HAND_2"/>
    <property type="match status" value="2"/>
</dbReference>
<dbReference type="EMBL" id="JBGBPQ010000009">
    <property type="protein sequence ID" value="KAL1519338.1"/>
    <property type="molecule type" value="Genomic_DNA"/>
</dbReference>
<dbReference type="InterPro" id="IPR027417">
    <property type="entry name" value="P-loop_NTPase"/>
</dbReference>
<proteinExistence type="predicted"/>
<protein>
    <recommendedName>
        <fullName evidence="3">EF-hand domain-containing protein</fullName>
    </recommendedName>
</protein>
<dbReference type="InterPro" id="IPR002048">
    <property type="entry name" value="EF_hand_dom"/>
</dbReference>
<dbReference type="Gene3D" id="3.40.50.300">
    <property type="entry name" value="P-loop containing nucleotide triphosphate hydrolases"/>
    <property type="match status" value="1"/>
</dbReference>
<feature type="region of interest" description="Disordered" evidence="2">
    <location>
        <begin position="1"/>
        <end position="31"/>
    </location>
</feature>
<name>A0AB34JEK6_PRYPA</name>
<keyword evidence="1" id="KW-0175">Coiled coil</keyword>
<feature type="domain" description="EF-hand" evidence="3">
    <location>
        <begin position="92"/>
        <end position="110"/>
    </location>
</feature>
<dbReference type="CDD" id="cd00051">
    <property type="entry name" value="EFh"/>
    <property type="match status" value="1"/>
</dbReference>
<keyword evidence="5" id="KW-1185">Reference proteome</keyword>
<accession>A0AB34JEK6</accession>
<sequence length="518" mass="57990">MATAPRLLKTPHEQRNRYRLRTNASPRKPRGQFNLAWNETLRAAEPWENDEEPENHFTIEELQDEQRQILSTLSGDLGRVVDAFRPWEGHIDGRISKKEFRRVMKSLIKKAEIAVIDSIFVQFDRTRTGIIEFAEFYQALRNVLQAGAADANDVAHSVRHSVRSSIHMNRQGHDGKAPPPSSGTLLSRKAFVFALGPSVQQANHLCQKLAENFDGKVITVASLADREVKLNSHLSADVKKARTEGSGALGSFPTSLVVPMLQGLAESGTGPFFLQGIPRSLEELRFMEARKIRCRLAIEIVVTGVSEMPATTHIVQEFAGRKNLVMVNTSTEVTTILKQVESRLTDLRQEEYLEWCERRERAQRAGDEAKREKREKLEEGAKLMAANRTKALKENARQLALKQQQQEDKYRQSLEEKLAKIHAGMTFEQLSNPSFYDSFLQSTSSYRKLHTAGARYQGGGYGVSSEGNSHSMPRLNPPRAPGTAPSTSVSSLDGGKLPTLHLKQTGNAEYLHSSGRRV</sequence>
<evidence type="ECO:0000313" key="4">
    <source>
        <dbReference type="EMBL" id="KAL1519338.1"/>
    </source>
</evidence>
<feature type="region of interest" description="Disordered" evidence="2">
    <location>
        <begin position="460"/>
        <end position="496"/>
    </location>
</feature>
<evidence type="ECO:0000259" key="3">
    <source>
        <dbReference type="PROSITE" id="PS50222"/>
    </source>
</evidence>
<comment type="caution">
    <text evidence="4">The sequence shown here is derived from an EMBL/GenBank/DDBJ whole genome shotgun (WGS) entry which is preliminary data.</text>
</comment>
<organism evidence="4 5">
    <name type="scientific">Prymnesium parvum</name>
    <name type="common">Toxic golden alga</name>
    <dbReference type="NCBI Taxonomy" id="97485"/>
    <lineage>
        <taxon>Eukaryota</taxon>
        <taxon>Haptista</taxon>
        <taxon>Haptophyta</taxon>
        <taxon>Prymnesiophyceae</taxon>
        <taxon>Prymnesiales</taxon>
        <taxon>Prymnesiaceae</taxon>
        <taxon>Prymnesium</taxon>
    </lineage>
</organism>
<gene>
    <name evidence="4" type="ORF">AB1Y20_022864</name>
</gene>
<dbReference type="SUPFAM" id="SSF47473">
    <property type="entry name" value="EF-hand"/>
    <property type="match status" value="1"/>
</dbReference>
<dbReference type="Proteomes" id="UP001515480">
    <property type="component" value="Unassembled WGS sequence"/>
</dbReference>
<feature type="coiled-coil region" evidence="1">
    <location>
        <begin position="359"/>
        <end position="409"/>
    </location>
</feature>
<evidence type="ECO:0000256" key="1">
    <source>
        <dbReference type="SAM" id="Coils"/>
    </source>
</evidence>
<dbReference type="GO" id="GO:0005509">
    <property type="term" value="F:calcium ion binding"/>
    <property type="evidence" value="ECO:0007669"/>
    <property type="project" value="InterPro"/>
</dbReference>
<dbReference type="Gene3D" id="1.10.238.10">
    <property type="entry name" value="EF-hand"/>
    <property type="match status" value="1"/>
</dbReference>
<evidence type="ECO:0000313" key="5">
    <source>
        <dbReference type="Proteomes" id="UP001515480"/>
    </source>
</evidence>
<feature type="domain" description="EF-hand" evidence="3">
    <location>
        <begin position="111"/>
        <end position="146"/>
    </location>
</feature>
<evidence type="ECO:0000256" key="2">
    <source>
        <dbReference type="SAM" id="MobiDB-lite"/>
    </source>
</evidence>
<dbReference type="InterPro" id="IPR011992">
    <property type="entry name" value="EF-hand-dom_pair"/>
</dbReference>
<dbReference type="AlphaFoldDB" id="A0AB34JEK6"/>
<reference evidence="4 5" key="1">
    <citation type="journal article" date="2024" name="Science">
        <title>Giant polyketide synthase enzymes in the biosynthesis of giant marine polyether toxins.</title>
        <authorList>
            <person name="Fallon T.R."/>
            <person name="Shende V.V."/>
            <person name="Wierzbicki I.H."/>
            <person name="Pendleton A.L."/>
            <person name="Watervoot N.F."/>
            <person name="Auber R.P."/>
            <person name="Gonzalez D.J."/>
            <person name="Wisecaver J.H."/>
            <person name="Moore B.S."/>
        </authorList>
    </citation>
    <scope>NUCLEOTIDE SEQUENCE [LARGE SCALE GENOMIC DNA]</scope>
    <source>
        <strain evidence="4 5">12B1</strain>
    </source>
</reference>